<evidence type="ECO:0000313" key="4">
    <source>
        <dbReference type="Proteomes" id="UP000027138"/>
    </source>
</evidence>
<keyword evidence="1" id="KW-0479">Metal-binding</keyword>
<accession>A0A067JX55</accession>
<dbReference type="EC" id="3.1.3.16" evidence="1"/>
<dbReference type="InterPro" id="IPR039123">
    <property type="entry name" value="PPTC7"/>
</dbReference>
<dbReference type="PROSITE" id="PS51746">
    <property type="entry name" value="PPM_2"/>
    <property type="match status" value="1"/>
</dbReference>
<reference evidence="3 4" key="1">
    <citation type="journal article" date="2014" name="PLoS ONE">
        <title>Global Analysis of Gene Expression Profiles in Physic Nut (Jatropha curcas L.) Seedlings Exposed to Salt Stress.</title>
        <authorList>
            <person name="Zhang L."/>
            <person name="Zhang C."/>
            <person name="Wu P."/>
            <person name="Chen Y."/>
            <person name="Li M."/>
            <person name="Jiang H."/>
            <person name="Wu G."/>
        </authorList>
    </citation>
    <scope>NUCLEOTIDE SEQUENCE [LARGE SCALE GENOMIC DNA]</scope>
    <source>
        <strain evidence="4">cv. GZQX0401</strain>
        <tissue evidence="3">Young leaves</tissue>
    </source>
</reference>
<dbReference type="AlphaFoldDB" id="A0A067JX55"/>
<dbReference type="SUPFAM" id="SSF81606">
    <property type="entry name" value="PP2C-like"/>
    <property type="match status" value="1"/>
</dbReference>
<dbReference type="GO" id="GO:0009507">
    <property type="term" value="C:chloroplast"/>
    <property type="evidence" value="ECO:0007669"/>
    <property type="project" value="TreeGrafter"/>
</dbReference>
<comment type="cofactor">
    <cofactor evidence="1">
        <name>Mn(2+)</name>
        <dbReference type="ChEBI" id="CHEBI:29035"/>
    </cofactor>
</comment>
<dbReference type="GO" id="GO:0046872">
    <property type="term" value="F:metal ion binding"/>
    <property type="evidence" value="ECO:0007669"/>
    <property type="project" value="UniProtKB-UniRule"/>
</dbReference>
<comment type="cofactor">
    <cofactor evidence="1">
        <name>Mg(2+)</name>
        <dbReference type="ChEBI" id="CHEBI:18420"/>
    </cofactor>
</comment>
<dbReference type="EMBL" id="KK914851">
    <property type="protein sequence ID" value="KDP27378.1"/>
    <property type="molecule type" value="Genomic_DNA"/>
</dbReference>
<comment type="catalytic activity">
    <reaction evidence="1">
        <text>O-phospho-L-seryl-[protein] + H2O = L-seryl-[protein] + phosphate</text>
        <dbReference type="Rhea" id="RHEA:20629"/>
        <dbReference type="Rhea" id="RHEA-COMP:9863"/>
        <dbReference type="Rhea" id="RHEA-COMP:11604"/>
        <dbReference type="ChEBI" id="CHEBI:15377"/>
        <dbReference type="ChEBI" id="CHEBI:29999"/>
        <dbReference type="ChEBI" id="CHEBI:43474"/>
        <dbReference type="ChEBI" id="CHEBI:83421"/>
        <dbReference type="EC" id="3.1.3.16"/>
    </reaction>
</comment>
<dbReference type="PANTHER" id="PTHR12320:SF1">
    <property type="entry name" value="PROTEIN PHOSPHATASE PTC7 HOMOLOG"/>
    <property type="match status" value="1"/>
</dbReference>
<evidence type="ECO:0000259" key="2">
    <source>
        <dbReference type="PROSITE" id="PS51746"/>
    </source>
</evidence>
<evidence type="ECO:0000256" key="1">
    <source>
        <dbReference type="RuleBase" id="RU366020"/>
    </source>
</evidence>
<evidence type="ECO:0000313" key="3">
    <source>
        <dbReference type="EMBL" id="KDP27378.1"/>
    </source>
</evidence>
<keyword evidence="1" id="KW-0460">Magnesium</keyword>
<comment type="catalytic activity">
    <reaction evidence="1">
        <text>O-phospho-L-threonyl-[protein] + H2O = L-threonyl-[protein] + phosphate</text>
        <dbReference type="Rhea" id="RHEA:47004"/>
        <dbReference type="Rhea" id="RHEA-COMP:11060"/>
        <dbReference type="Rhea" id="RHEA-COMP:11605"/>
        <dbReference type="ChEBI" id="CHEBI:15377"/>
        <dbReference type="ChEBI" id="CHEBI:30013"/>
        <dbReference type="ChEBI" id="CHEBI:43474"/>
        <dbReference type="ChEBI" id="CHEBI:61977"/>
        <dbReference type="EC" id="3.1.3.16"/>
    </reaction>
</comment>
<dbReference type="Gene3D" id="3.60.40.10">
    <property type="entry name" value="PPM-type phosphatase domain"/>
    <property type="match status" value="2"/>
</dbReference>
<comment type="similarity">
    <text evidence="1">Belongs to the PP2C family.</text>
</comment>
<dbReference type="Proteomes" id="UP000027138">
    <property type="component" value="Unassembled WGS sequence"/>
</dbReference>
<sequence>MADVRSLLLSSCFHSTFLSPKPILLPSLPIISSFSRRSPYSLFKIISSSKFSNDSVSGDFGIVSTIEQSDGSFLFQFGEVIEISENDQLGKPKTDEKDDELEIIDTVSSSKEEVESHNEQVDSVKEVELCGEGSNYHLTVLDVKSSDGTHALEMINFKILTSFNQSEVGNGNFTTSATGLELGTVSVQEVSQEESEDEVVSELNESDIEVTTSVTPQSVSGENSGVQVVDIFSDGEDHSIEHAEAVNVIDNGAGKGNLIEVVSASASFEAKVILDEKPTPDAVGEEYIGVVVDEELTRTEVNEEKADIAMKEEQTYAIVHEEPISNAMDEEPTHIAVDDEQNHTEVDEEPIPNAVDEESTLTAVDERPTRSAFDAEPVHNLMNEEPTHNVVNEESTLTAVDEKPTRTAFDAEPVHNLMNEELTHNVVEEELIHNTIDEEPTNITVDEEPVHTEVVEILKMLDDNLATSSHAEEIAEGDAQSSNNANVSIPLVAESQIRTTMTKEEISVSGFYLVTGAASLPHPSKALTGVEDAYFVDQNWLGIANGVGQWSLEGINAGLYAQELIKNCGKIVANSESIPITDPVKILDKAALETQSPGSSTALLAYFDGQALHVANIGDSGFVIIRNGTVFKKSSPMVHEFNFPLQIEKGDCPSELIEGYEINLDEGDVIVTATDGLFDNLYDQEIASIISKLLQTGLAPQEMADLLAARAQEVGKSTSMRTPFADAAQAAGYVGYTGGKPDHVTVIVSSLRNRK</sequence>
<dbReference type="Pfam" id="PF07228">
    <property type="entry name" value="SpoIIE"/>
    <property type="match status" value="1"/>
</dbReference>
<keyword evidence="1" id="KW-0378">Hydrolase</keyword>
<keyword evidence="1" id="KW-0904">Protein phosphatase</keyword>
<proteinExistence type="inferred from homology"/>
<gene>
    <name evidence="3" type="ORF">JCGZ_20202</name>
</gene>
<dbReference type="SMART" id="SM00331">
    <property type="entry name" value="PP2C_SIG"/>
    <property type="match status" value="1"/>
</dbReference>
<dbReference type="InterPro" id="IPR001932">
    <property type="entry name" value="PPM-type_phosphatase-like_dom"/>
</dbReference>
<dbReference type="GO" id="GO:0004722">
    <property type="term" value="F:protein serine/threonine phosphatase activity"/>
    <property type="evidence" value="ECO:0007669"/>
    <property type="project" value="UniProtKB-EC"/>
</dbReference>
<organism evidence="3 4">
    <name type="scientific">Jatropha curcas</name>
    <name type="common">Barbados nut</name>
    <dbReference type="NCBI Taxonomy" id="180498"/>
    <lineage>
        <taxon>Eukaryota</taxon>
        <taxon>Viridiplantae</taxon>
        <taxon>Streptophyta</taxon>
        <taxon>Embryophyta</taxon>
        <taxon>Tracheophyta</taxon>
        <taxon>Spermatophyta</taxon>
        <taxon>Magnoliopsida</taxon>
        <taxon>eudicotyledons</taxon>
        <taxon>Gunneridae</taxon>
        <taxon>Pentapetalae</taxon>
        <taxon>rosids</taxon>
        <taxon>fabids</taxon>
        <taxon>Malpighiales</taxon>
        <taxon>Euphorbiaceae</taxon>
        <taxon>Crotonoideae</taxon>
        <taxon>Jatropheae</taxon>
        <taxon>Jatropha</taxon>
    </lineage>
</organism>
<dbReference type="OrthoDB" id="60843at2759"/>
<keyword evidence="1" id="KW-0464">Manganese</keyword>
<name>A0A067JX55_JATCU</name>
<protein>
    <recommendedName>
        <fullName evidence="1">Protein phosphatase</fullName>
        <ecNumber evidence="1">3.1.3.16</ecNumber>
    </recommendedName>
</protein>
<dbReference type="STRING" id="180498.A0A067JX55"/>
<feature type="domain" description="PPM-type phosphatase" evidence="2">
    <location>
        <begin position="514"/>
        <end position="751"/>
    </location>
</feature>
<dbReference type="PANTHER" id="PTHR12320">
    <property type="entry name" value="PROTEIN PHOSPHATASE 2C"/>
    <property type="match status" value="1"/>
</dbReference>
<dbReference type="InterPro" id="IPR036457">
    <property type="entry name" value="PPM-type-like_dom_sf"/>
</dbReference>
<dbReference type="SMART" id="SM00332">
    <property type="entry name" value="PP2Cc"/>
    <property type="match status" value="1"/>
</dbReference>
<keyword evidence="4" id="KW-1185">Reference proteome</keyword>